<feature type="coiled-coil region" evidence="1">
    <location>
        <begin position="275"/>
        <end position="304"/>
    </location>
</feature>
<dbReference type="AlphaFoldDB" id="A0A518H7D4"/>
<organism evidence="3 4">
    <name type="scientific">Tautonia plasticadhaerens</name>
    <dbReference type="NCBI Taxonomy" id="2527974"/>
    <lineage>
        <taxon>Bacteria</taxon>
        <taxon>Pseudomonadati</taxon>
        <taxon>Planctomycetota</taxon>
        <taxon>Planctomycetia</taxon>
        <taxon>Isosphaerales</taxon>
        <taxon>Isosphaeraceae</taxon>
        <taxon>Tautonia</taxon>
    </lineage>
</organism>
<evidence type="ECO:0000256" key="1">
    <source>
        <dbReference type="SAM" id="Coils"/>
    </source>
</evidence>
<dbReference type="Proteomes" id="UP000317835">
    <property type="component" value="Chromosome"/>
</dbReference>
<proteinExistence type="predicted"/>
<name>A0A518H7D4_9BACT</name>
<dbReference type="KEGG" id="tpla:ElP_46820"/>
<feature type="region of interest" description="Disordered" evidence="2">
    <location>
        <begin position="312"/>
        <end position="341"/>
    </location>
</feature>
<dbReference type="RefSeq" id="WP_145273536.1">
    <property type="nucleotide sequence ID" value="NZ_CP036426.1"/>
</dbReference>
<keyword evidence="4" id="KW-1185">Reference proteome</keyword>
<evidence type="ECO:0000313" key="4">
    <source>
        <dbReference type="Proteomes" id="UP000317835"/>
    </source>
</evidence>
<evidence type="ECO:0000313" key="3">
    <source>
        <dbReference type="EMBL" id="QDV36753.1"/>
    </source>
</evidence>
<keyword evidence="1" id="KW-0175">Coiled coil</keyword>
<protein>
    <submittedName>
        <fullName evidence="3">Uncharacterized protein</fullName>
    </submittedName>
</protein>
<dbReference type="EMBL" id="CP036426">
    <property type="protein sequence ID" value="QDV36753.1"/>
    <property type="molecule type" value="Genomic_DNA"/>
</dbReference>
<accession>A0A518H7D4</accession>
<evidence type="ECO:0000256" key="2">
    <source>
        <dbReference type="SAM" id="MobiDB-lite"/>
    </source>
</evidence>
<feature type="compositionally biased region" description="Basic and acidic residues" evidence="2">
    <location>
        <begin position="313"/>
        <end position="328"/>
    </location>
</feature>
<gene>
    <name evidence="3" type="ORF">ElP_46820</name>
</gene>
<sequence>MALNPLRTNLEALGIRAAQGGSGFKPEADAALARFRARRDELGAGVRRGEVTPKVARRLASEAAAELRRSLLERAEASCSVPRAFLDRLSEAASARDRARESASLEALQRETNRLLRDSLIEQQLRNREEEFRGRTYTRRVAGGDPAPTLDDLLRLHQSATLSGDEAAREWARRQLEALRAIAPNPGDQRRIDLACDRPDRVNPRLVSGYVEELEGVPGDDLDQFTRHAIEARDANACIAAYVLARQSPEGSAAGWVRRVLDGLERFPDAAIATIRGMEADCRAEEAEAARAEVELAATIAEAEAAMPALKAPTEEEMGRRSRMEHLPAAEPAEPIGLVPRRRGLSAEEFAAVEARTEAGESAESVS</sequence>
<reference evidence="3 4" key="1">
    <citation type="submission" date="2019-02" db="EMBL/GenBank/DDBJ databases">
        <title>Deep-cultivation of Planctomycetes and their phenomic and genomic characterization uncovers novel biology.</title>
        <authorList>
            <person name="Wiegand S."/>
            <person name="Jogler M."/>
            <person name="Boedeker C."/>
            <person name="Pinto D."/>
            <person name="Vollmers J."/>
            <person name="Rivas-Marin E."/>
            <person name="Kohn T."/>
            <person name="Peeters S.H."/>
            <person name="Heuer A."/>
            <person name="Rast P."/>
            <person name="Oberbeckmann S."/>
            <person name="Bunk B."/>
            <person name="Jeske O."/>
            <person name="Meyerdierks A."/>
            <person name="Storesund J.E."/>
            <person name="Kallscheuer N."/>
            <person name="Luecker S."/>
            <person name="Lage O.M."/>
            <person name="Pohl T."/>
            <person name="Merkel B.J."/>
            <person name="Hornburger P."/>
            <person name="Mueller R.-W."/>
            <person name="Bruemmer F."/>
            <person name="Labrenz M."/>
            <person name="Spormann A.M."/>
            <person name="Op den Camp H."/>
            <person name="Overmann J."/>
            <person name="Amann R."/>
            <person name="Jetten M.S.M."/>
            <person name="Mascher T."/>
            <person name="Medema M.H."/>
            <person name="Devos D.P."/>
            <person name="Kaster A.-K."/>
            <person name="Ovreas L."/>
            <person name="Rohde M."/>
            <person name="Galperin M.Y."/>
            <person name="Jogler C."/>
        </authorList>
    </citation>
    <scope>NUCLEOTIDE SEQUENCE [LARGE SCALE GENOMIC DNA]</scope>
    <source>
        <strain evidence="3 4">ElP</strain>
    </source>
</reference>
<dbReference type="OrthoDB" id="9823939at2"/>